<dbReference type="EMBL" id="HBUE01176260">
    <property type="protein sequence ID" value="CAG6517916.1"/>
    <property type="molecule type" value="Transcribed_RNA"/>
</dbReference>
<dbReference type="AlphaFoldDB" id="A0A8D8GS26"/>
<protein>
    <submittedName>
        <fullName evidence="2">(northern house mosquito) hypothetical protein</fullName>
    </submittedName>
</protein>
<organism evidence="2">
    <name type="scientific">Culex pipiens</name>
    <name type="common">House mosquito</name>
    <dbReference type="NCBI Taxonomy" id="7175"/>
    <lineage>
        <taxon>Eukaryota</taxon>
        <taxon>Metazoa</taxon>
        <taxon>Ecdysozoa</taxon>
        <taxon>Arthropoda</taxon>
        <taxon>Hexapoda</taxon>
        <taxon>Insecta</taxon>
        <taxon>Pterygota</taxon>
        <taxon>Neoptera</taxon>
        <taxon>Endopterygota</taxon>
        <taxon>Diptera</taxon>
        <taxon>Nematocera</taxon>
        <taxon>Culicoidea</taxon>
        <taxon>Culicidae</taxon>
        <taxon>Culicinae</taxon>
        <taxon>Culicini</taxon>
        <taxon>Culex</taxon>
        <taxon>Culex</taxon>
    </lineage>
</organism>
<proteinExistence type="predicted"/>
<dbReference type="EMBL" id="HBUE01281777">
    <property type="protein sequence ID" value="CAG6569448.1"/>
    <property type="molecule type" value="Transcribed_RNA"/>
</dbReference>
<evidence type="ECO:0000313" key="2">
    <source>
        <dbReference type="EMBL" id="CAG6517916.1"/>
    </source>
</evidence>
<sequence>MKIFFFSQIHPWALSSTSTIQLRELNPDGALRPIERLNAAHFCTHTHTLAHTLHKKTMLTGPAGERIRKQKPPAAIHKITICNLRLATRKTGKKIRRRLDGDRSVPNTRDN</sequence>
<feature type="compositionally biased region" description="Basic and acidic residues" evidence="1">
    <location>
        <begin position="98"/>
        <end position="111"/>
    </location>
</feature>
<name>A0A8D8GS26_CULPI</name>
<evidence type="ECO:0000256" key="1">
    <source>
        <dbReference type="SAM" id="MobiDB-lite"/>
    </source>
</evidence>
<feature type="region of interest" description="Disordered" evidence="1">
    <location>
        <begin position="92"/>
        <end position="111"/>
    </location>
</feature>
<reference evidence="2" key="1">
    <citation type="submission" date="2021-05" db="EMBL/GenBank/DDBJ databases">
        <authorList>
            <person name="Alioto T."/>
            <person name="Alioto T."/>
            <person name="Gomez Garrido J."/>
        </authorList>
    </citation>
    <scope>NUCLEOTIDE SEQUENCE</scope>
</reference>
<accession>A0A8D8GS26</accession>